<feature type="compositionally biased region" description="Low complexity" evidence="5">
    <location>
        <begin position="319"/>
        <end position="329"/>
    </location>
</feature>
<dbReference type="Pfam" id="PF03466">
    <property type="entry name" value="LysR_substrate"/>
    <property type="match status" value="1"/>
</dbReference>
<dbReference type="PANTHER" id="PTHR30346:SF29">
    <property type="entry name" value="LYSR SUBSTRATE-BINDING"/>
    <property type="match status" value="1"/>
</dbReference>
<dbReference type="Proteomes" id="UP000829494">
    <property type="component" value="Chromosome"/>
</dbReference>
<name>A0ABY3Z6P6_STRRM</name>
<dbReference type="PANTHER" id="PTHR30346">
    <property type="entry name" value="TRANSCRIPTIONAL DUAL REGULATOR HCAR-RELATED"/>
    <property type="match status" value="1"/>
</dbReference>
<accession>A0ABY3Z6P6</accession>
<keyword evidence="2" id="KW-0805">Transcription regulation</keyword>
<reference evidence="7 8" key="1">
    <citation type="submission" date="2022-03" db="EMBL/GenBank/DDBJ databases">
        <title>Complete genome of Streptomyces rimosus ssp. rimosus R7 (=ATCC 10970).</title>
        <authorList>
            <person name="Beganovic S."/>
            <person name="Ruckert C."/>
            <person name="Busche T."/>
            <person name="Kalinowski J."/>
            <person name="Wittmann C."/>
        </authorList>
    </citation>
    <scope>NUCLEOTIDE SEQUENCE [LARGE SCALE GENOMIC DNA]</scope>
    <source>
        <strain evidence="7 8">R7</strain>
    </source>
</reference>
<evidence type="ECO:0000256" key="2">
    <source>
        <dbReference type="ARBA" id="ARBA00023015"/>
    </source>
</evidence>
<dbReference type="Gene3D" id="3.40.190.10">
    <property type="entry name" value="Periplasmic binding protein-like II"/>
    <property type="match status" value="2"/>
</dbReference>
<dbReference type="InterPro" id="IPR000847">
    <property type="entry name" value="LysR_HTH_N"/>
</dbReference>
<evidence type="ECO:0000256" key="1">
    <source>
        <dbReference type="ARBA" id="ARBA00009437"/>
    </source>
</evidence>
<dbReference type="GeneID" id="66855201"/>
<feature type="domain" description="HTH lysR-type" evidence="6">
    <location>
        <begin position="2"/>
        <end position="59"/>
    </location>
</feature>
<dbReference type="Gene3D" id="1.10.10.10">
    <property type="entry name" value="Winged helix-like DNA-binding domain superfamily/Winged helix DNA-binding domain"/>
    <property type="match status" value="1"/>
</dbReference>
<dbReference type="Pfam" id="PF00126">
    <property type="entry name" value="HTH_1"/>
    <property type="match status" value="1"/>
</dbReference>
<evidence type="ECO:0000259" key="6">
    <source>
        <dbReference type="PROSITE" id="PS50931"/>
    </source>
</evidence>
<keyword evidence="8" id="KW-1185">Reference proteome</keyword>
<keyword evidence="4" id="KW-0804">Transcription</keyword>
<dbReference type="PROSITE" id="PS50931">
    <property type="entry name" value="HTH_LYSR"/>
    <property type="match status" value="1"/>
</dbReference>
<evidence type="ECO:0000256" key="4">
    <source>
        <dbReference type="ARBA" id="ARBA00023163"/>
    </source>
</evidence>
<feature type="region of interest" description="Disordered" evidence="5">
    <location>
        <begin position="298"/>
        <end position="374"/>
    </location>
</feature>
<organism evidence="7 8">
    <name type="scientific">Streptomyces rimosus subsp. rimosus</name>
    <dbReference type="NCBI Taxonomy" id="132474"/>
    <lineage>
        <taxon>Bacteria</taxon>
        <taxon>Bacillati</taxon>
        <taxon>Actinomycetota</taxon>
        <taxon>Actinomycetes</taxon>
        <taxon>Kitasatosporales</taxon>
        <taxon>Streptomycetaceae</taxon>
        <taxon>Streptomyces</taxon>
    </lineage>
</organism>
<proteinExistence type="inferred from homology"/>
<dbReference type="InterPro" id="IPR005119">
    <property type="entry name" value="LysR_subst-bd"/>
</dbReference>
<evidence type="ECO:0000313" key="8">
    <source>
        <dbReference type="Proteomes" id="UP000829494"/>
    </source>
</evidence>
<keyword evidence="3" id="KW-0238">DNA-binding</keyword>
<dbReference type="SUPFAM" id="SSF46785">
    <property type="entry name" value="Winged helix' DNA-binding domain"/>
    <property type="match status" value="1"/>
</dbReference>
<sequence length="374" mass="39641">MINLERLRALAAVDTHGSIARAARALHITPSGMSQQLSKLERECGHRLTEPEGRSVRLTHAGRVLAEHAAAVMAQLAAAEDDLAALDDEVLGPLRIGAVGSAIRTLLPATLAALTTRHPRLAPTVRDGEVAELLPALLRGDLDLLLIENWSNRPWRLPEGVAVRTLVTEEARVALHEAHPLGDRPVLRLADLDGVAWAACPPGAEPREALVQALRTCGIEPDLRYSISDHATQLTLVAAGLSAALVPATAWRQAPPGVRFLPTDPPLRRDVQAAWRPGTETPPVRACLDALAHVPDRLGDLGPGLSTEPAQSEPARPDPAQSEPAQSEPEPSEPHTESAGPTDLAASTPPAQPHPPHSPNLTATENRTRGSDVG</sequence>
<comment type="similarity">
    <text evidence="1">Belongs to the LysR transcriptional regulatory family.</text>
</comment>
<protein>
    <submittedName>
        <fullName evidence="7">HTH-type transcriptional regulator GltC</fullName>
    </submittedName>
</protein>
<gene>
    <name evidence="7" type="primary">gltC6</name>
    <name evidence="7" type="ORF">SRIMR7_26330</name>
</gene>
<dbReference type="InterPro" id="IPR036390">
    <property type="entry name" value="WH_DNA-bd_sf"/>
</dbReference>
<dbReference type="InterPro" id="IPR036388">
    <property type="entry name" value="WH-like_DNA-bd_sf"/>
</dbReference>
<evidence type="ECO:0000256" key="5">
    <source>
        <dbReference type="SAM" id="MobiDB-lite"/>
    </source>
</evidence>
<dbReference type="EMBL" id="CP094298">
    <property type="protein sequence ID" value="UNZ05674.1"/>
    <property type="molecule type" value="Genomic_DNA"/>
</dbReference>
<dbReference type="SUPFAM" id="SSF53850">
    <property type="entry name" value="Periplasmic binding protein-like II"/>
    <property type="match status" value="1"/>
</dbReference>
<dbReference type="RefSeq" id="WP_003980161.1">
    <property type="nucleotide sequence ID" value="NZ_CP043497.1"/>
</dbReference>
<evidence type="ECO:0000256" key="3">
    <source>
        <dbReference type="ARBA" id="ARBA00023125"/>
    </source>
</evidence>
<evidence type="ECO:0000313" key="7">
    <source>
        <dbReference type="EMBL" id="UNZ05674.1"/>
    </source>
</evidence>